<dbReference type="EMBL" id="JAPZBR010000004">
    <property type="protein sequence ID" value="KAJ5354637.1"/>
    <property type="molecule type" value="Genomic_DNA"/>
</dbReference>
<dbReference type="SUPFAM" id="SSF51735">
    <property type="entry name" value="NAD(P)-binding Rossmann-fold domains"/>
    <property type="match status" value="1"/>
</dbReference>
<dbReference type="PANTHER" id="PTHR47706:SF9">
    <property type="entry name" value="NMRA-LIKE DOMAIN-CONTAINING PROTEIN-RELATED"/>
    <property type="match status" value="1"/>
</dbReference>
<dbReference type="PANTHER" id="PTHR47706">
    <property type="entry name" value="NMRA-LIKE FAMILY PROTEIN"/>
    <property type="match status" value="1"/>
</dbReference>
<dbReference type="Gene3D" id="3.40.50.720">
    <property type="entry name" value="NAD(P)-binding Rossmann-like Domain"/>
    <property type="match status" value="1"/>
</dbReference>
<dbReference type="InterPro" id="IPR051609">
    <property type="entry name" value="NmrA/Isoflavone_reductase-like"/>
</dbReference>
<reference evidence="5" key="2">
    <citation type="journal article" date="2023" name="IMA Fungus">
        <title>Comparative genomic study of the Penicillium genus elucidates a diverse pangenome and 15 lateral gene transfer events.</title>
        <authorList>
            <person name="Petersen C."/>
            <person name="Sorensen T."/>
            <person name="Nielsen M.R."/>
            <person name="Sondergaard T.E."/>
            <person name="Sorensen J.L."/>
            <person name="Fitzpatrick D.A."/>
            <person name="Frisvad J.C."/>
            <person name="Nielsen K.L."/>
        </authorList>
    </citation>
    <scope>NUCLEOTIDE SEQUENCE</scope>
    <source>
        <strain evidence="5">IBT 35675</strain>
    </source>
</reference>
<keyword evidence="3" id="KW-0560">Oxidoreductase</keyword>
<sequence length="310" mass="34845">MPITIGIAGITGKFARCVSAQLLKHSDVTIRGYCRDPSRVPESISSSEKVTLFKGDAFDGDAIRTFAQGCDVIICCYLGDDKLMVDGQKALIDACEELGVARYIASDWALDYTKLKLGDLFPKDPMIHVRAYLGTKEKVQGVHILIGGFMEPVVSPFFSILDTQTNTFRFWGEGNEPMEGTTYNNAAEFTAAVARDTNATGIIRFLGGRATIREIAETYEKVYGVKTSLERLGSLDELYKIMHEKRAQNPADFYSYMSLFFYYYWINGQTFVGPEVDNAKYPEVKPISWEDYMKQWSLEQLPTSYFALNA</sequence>
<gene>
    <name evidence="5" type="ORF">N7541_005681</name>
</gene>
<proteinExistence type="inferred from homology"/>
<keyword evidence="2" id="KW-0521">NADP</keyword>
<reference evidence="5" key="1">
    <citation type="submission" date="2022-12" db="EMBL/GenBank/DDBJ databases">
        <authorList>
            <person name="Petersen C."/>
        </authorList>
    </citation>
    <scope>NUCLEOTIDE SEQUENCE</scope>
    <source>
        <strain evidence="5">IBT 35675</strain>
    </source>
</reference>
<organism evidence="5 6">
    <name type="scientific">Penicillium brevicompactum</name>
    <dbReference type="NCBI Taxonomy" id="5074"/>
    <lineage>
        <taxon>Eukaryota</taxon>
        <taxon>Fungi</taxon>
        <taxon>Dikarya</taxon>
        <taxon>Ascomycota</taxon>
        <taxon>Pezizomycotina</taxon>
        <taxon>Eurotiomycetes</taxon>
        <taxon>Eurotiomycetidae</taxon>
        <taxon>Eurotiales</taxon>
        <taxon>Aspergillaceae</taxon>
        <taxon>Penicillium</taxon>
    </lineage>
</organism>
<dbReference type="Pfam" id="PF13460">
    <property type="entry name" value="NAD_binding_10"/>
    <property type="match status" value="1"/>
</dbReference>
<dbReference type="AlphaFoldDB" id="A0A9W9R6I5"/>
<evidence type="ECO:0000313" key="5">
    <source>
        <dbReference type="EMBL" id="KAJ5354637.1"/>
    </source>
</evidence>
<accession>A0A9W9R6I5</accession>
<comment type="similarity">
    <text evidence="1">Belongs to the NmrA-type oxidoreductase family. Isoflavone reductase subfamily.</text>
</comment>
<dbReference type="InterPro" id="IPR036291">
    <property type="entry name" value="NAD(P)-bd_dom_sf"/>
</dbReference>
<dbReference type="GO" id="GO:0016491">
    <property type="term" value="F:oxidoreductase activity"/>
    <property type="evidence" value="ECO:0007669"/>
    <property type="project" value="UniProtKB-KW"/>
</dbReference>
<comment type="caution">
    <text evidence="5">The sequence shown here is derived from an EMBL/GenBank/DDBJ whole genome shotgun (WGS) entry which is preliminary data.</text>
</comment>
<evidence type="ECO:0000313" key="6">
    <source>
        <dbReference type="Proteomes" id="UP001148299"/>
    </source>
</evidence>
<evidence type="ECO:0000256" key="3">
    <source>
        <dbReference type="ARBA" id="ARBA00023002"/>
    </source>
</evidence>
<dbReference type="InterPro" id="IPR016040">
    <property type="entry name" value="NAD(P)-bd_dom"/>
</dbReference>
<keyword evidence="6" id="KW-1185">Reference proteome</keyword>
<name>A0A9W9R6I5_PENBR</name>
<dbReference type="Proteomes" id="UP001148299">
    <property type="component" value="Unassembled WGS sequence"/>
</dbReference>
<protein>
    <submittedName>
        <fullName evidence="5">NmrA-like family protein</fullName>
    </submittedName>
</protein>
<evidence type="ECO:0000256" key="1">
    <source>
        <dbReference type="ARBA" id="ARBA00005725"/>
    </source>
</evidence>
<evidence type="ECO:0000259" key="4">
    <source>
        <dbReference type="Pfam" id="PF13460"/>
    </source>
</evidence>
<feature type="domain" description="NAD(P)-binding" evidence="4">
    <location>
        <begin position="9"/>
        <end position="109"/>
    </location>
</feature>
<evidence type="ECO:0000256" key="2">
    <source>
        <dbReference type="ARBA" id="ARBA00022857"/>
    </source>
</evidence>